<sequence length="588" mass="59526">MGPRLTAWHGAARRDLAEGSAPDRAAAAAGDSEAPPLSRADLAGLHKWSRQMLSRLRSEKSQSSKLFTRRDQASGRFGDGGGGFGGGFGGGLSSSPGAVGDGGGGSGPSWAVPFIPAGGNPFLRAGADGADDLTGAAGGGGASAAAAAGAQQAATGMGPAAAAAPSVAAIACGRAVLVAEPLRAHRLELQLGGLAPRLAALAVLLRVALLPAMPWLGLEAADRLQAEVGEAAESVAQAAEGLVALCALLPTGAAAFGDAPAAAEPRRRAAEVEAGRDSWLYSSPELTDPSRRGPTPEEEEAELAAARGGGILSVQRLQAAIGPLLKDRKAGPRALADILEPLRVRAQSAASKRSVLETELRFAARASALHAEHVSHLMLSVGMALRECRGAKDAAAIKAYFAASSAVRELLRAADSLEVHPCEDCLKSLVDVVRAQRPCLDPLPELLLAAPAADVEGRLLGKVEELHQGFKKALSRLEAHKRRAQEGGHGAGGEGGGGVSENRGGGGAEDSEDGYSEEYEEDDGEGEGDGDGRDRGAGKQGPSGKGAAVAPPPPSKRPPLPPKPGVGGVGGRTRAAGKPPQPRPEWQE</sequence>
<evidence type="ECO:0000313" key="3">
    <source>
        <dbReference type="Proteomes" id="UP000075714"/>
    </source>
</evidence>
<feature type="compositionally biased region" description="Basic and acidic residues" evidence="1">
    <location>
        <begin position="56"/>
        <end position="73"/>
    </location>
</feature>
<evidence type="ECO:0000256" key="1">
    <source>
        <dbReference type="SAM" id="MobiDB-lite"/>
    </source>
</evidence>
<feature type="compositionally biased region" description="Pro residues" evidence="1">
    <location>
        <begin position="550"/>
        <end position="564"/>
    </location>
</feature>
<feature type="compositionally biased region" description="Gly residues" evidence="1">
    <location>
        <begin position="77"/>
        <end position="92"/>
    </location>
</feature>
<accession>A0A150GQE5</accession>
<feature type="compositionally biased region" description="Gly residues" evidence="1">
    <location>
        <begin position="487"/>
        <end position="508"/>
    </location>
</feature>
<evidence type="ECO:0000313" key="2">
    <source>
        <dbReference type="EMBL" id="KXZ51570.1"/>
    </source>
</evidence>
<feature type="region of interest" description="Disordered" evidence="1">
    <location>
        <begin position="281"/>
        <end position="300"/>
    </location>
</feature>
<feature type="compositionally biased region" description="Pro residues" evidence="1">
    <location>
        <begin position="579"/>
        <end position="588"/>
    </location>
</feature>
<feature type="region of interest" description="Disordered" evidence="1">
    <location>
        <begin position="481"/>
        <end position="588"/>
    </location>
</feature>
<comment type="caution">
    <text evidence="2">The sequence shown here is derived from an EMBL/GenBank/DDBJ whole genome shotgun (WGS) entry which is preliminary data.</text>
</comment>
<protein>
    <submittedName>
        <fullName evidence="2">Uncharacterized protein</fullName>
    </submittedName>
</protein>
<proteinExistence type="predicted"/>
<feature type="compositionally biased region" description="Acidic residues" evidence="1">
    <location>
        <begin position="509"/>
        <end position="529"/>
    </location>
</feature>
<dbReference type="Proteomes" id="UP000075714">
    <property type="component" value="Unassembled WGS sequence"/>
</dbReference>
<dbReference type="AlphaFoldDB" id="A0A150GQE5"/>
<dbReference type="OrthoDB" id="551789at2759"/>
<gene>
    <name evidence="2" type="ORF">GPECTOR_12g533</name>
</gene>
<feature type="region of interest" description="Disordered" evidence="1">
    <location>
        <begin position="1"/>
        <end position="105"/>
    </location>
</feature>
<name>A0A150GQE5_GONPE</name>
<dbReference type="EMBL" id="LSYV01000013">
    <property type="protein sequence ID" value="KXZ51570.1"/>
    <property type="molecule type" value="Genomic_DNA"/>
</dbReference>
<organism evidence="2 3">
    <name type="scientific">Gonium pectorale</name>
    <name type="common">Green alga</name>
    <dbReference type="NCBI Taxonomy" id="33097"/>
    <lineage>
        <taxon>Eukaryota</taxon>
        <taxon>Viridiplantae</taxon>
        <taxon>Chlorophyta</taxon>
        <taxon>core chlorophytes</taxon>
        <taxon>Chlorophyceae</taxon>
        <taxon>CS clade</taxon>
        <taxon>Chlamydomonadales</taxon>
        <taxon>Volvocaceae</taxon>
        <taxon>Gonium</taxon>
    </lineage>
</organism>
<feature type="compositionally biased region" description="Low complexity" evidence="1">
    <location>
        <begin position="18"/>
        <end position="35"/>
    </location>
</feature>
<keyword evidence="3" id="KW-1185">Reference proteome</keyword>
<reference evidence="3" key="1">
    <citation type="journal article" date="2016" name="Nat. Commun.">
        <title>The Gonium pectorale genome demonstrates co-option of cell cycle regulation during the evolution of multicellularity.</title>
        <authorList>
            <person name="Hanschen E.R."/>
            <person name="Marriage T.N."/>
            <person name="Ferris P.J."/>
            <person name="Hamaji T."/>
            <person name="Toyoda A."/>
            <person name="Fujiyama A."/>
            <person name="Neme R."/>
            <person name="Noguchi H."/>
            <person name="Minakuchi Y."/>
            <person name="Suzuki M."/>
            <person name="Kawai-Toyooka H."/>
            <person name="Smith D.R."/>
            <person name="Sparks H."/>
            <person name="Anderson J."/>
            <person name="Bakaric R."/>
            <person name="Luria V."/>
            <person name="Karger A."/>
            <person name="Kirschner M.W."/>
            <person name="Durand P.M."/>
            <person name="Michod R.E."/>
            <person name="Nozaki H."/>
            <person name="Olson B.J."/>
        </authorList>
    </citation>
    <scope>NUCLEOTIDE SEQUENCE [LARGE SCALE GENOMIC DNA]</scope>
    <source>
        <strain evidence="3">NIES-2863</strain>
    </source>
</reference>